<dbReference type="EC" id="2.4.2.1" evidence="1"/>
<protein>
    <submittedName>
        <fullName evidence="1">Purine nucleoside phosphorylase</fullName>
        <ecNumber evidence="1">2.4.2.1</ecNumber>
    </submittedName>
</protein>
<dbReference type="AlphaFoldDB" id="A0A1V3WL19"/>
<dbReference type="GO" id="GO:0009116">
    <property type="term" value="P:nucleoside metabolic process"/>
    <property type="evidence" value="ECO:0007669"/>
    <property type="project" value="InterPro"/>
</dbReference>
<dbReference type="GO" id="GO:0004731">
    <property type="term" value="F:purine-nucleoside phosphorylase activity"/>
    <property type="evidence" value="ECO:0007669"/>
    <property type="project" value="UniProtKB-EC"/>
</dbReference>
<evidence type="ECO:0000313" key="1">
    <source>
        <dbReference type="EMBL" id="OOK67660.1"/>
    </source>
</evidence>
<organism evidence="1 2">
    <name type="scientific">Mycobacterium kansasii</name>
    <dbReference type="NCBI Taxonomy" id="1768"/>
    <lineage>
        <taxon>Bacteria</taxon>
        <taxon>Bacillati</taxon>
        <taxon>Actinomycetota</taxon>
        <taxon>Actinomycetes</taxon>
        <taxon>Mycobacteriales</taxon>
        <taxon>Mycobacteriaceae</taxon>
        <taxon>Mycobacterium</taxon>
    </lineage>
</organism>
<gene>
    <name evidence="1" type="ORF">BZL30_7543</name>
</gene>
<accession>A0A1V3WL19</accession>
<sequence>MLAGRIHAYEGHDLRHVVHPVRTACAAGAHTIVLTNAAGGCGRICRSVSRC</sequence>
<name>A0A1V3WL19_MYCKA</name>
<keyword evidence="1" id="KW-0808">Transferase</keyword>
<dbReference type="InterPro" id="IPR035994">
    <property type="entry name" value="Nucleoside_phosphorylase_sf"/>
</dbReference>
<keyword evidence="1" id="KW-0328">Glycosyltransferase</keyword>
<dbReference type="Proteomes" id="UP000189229">
    <property type="component" value="Unassembled WGS sequence"/>
</dbReference>
<evidence type="ECO:0000313" key="2">
    <source>
        <dbReference type="Proteomes" id="UP000189229"/>
    </source>
</evidence>
<proteinExistence type="predicted"/>
<reference evidence="1 2" key="1">
    <citation type="submission" date="2017-02" db="EMBL/GenBank/DDBJ databases">
        <title>Complete genome sequences of Mycobacterium kansasii strains isolated from rhesus macaques.</title>
        <authorList>
            <person name="Panda A."/>
            <person name="Nagaraj S."/>
            <person name="Zhao X."/>
            <person name="Tettelin H."/>
            <person name="Detolla L.J."/>
        </authorList>
    </citation>
    <scope>NUCLEOTIDE SEQUENCE [LARGE SCALE GENOMIC DNA]</scope>
    <source>
        <strain evidence="1 2">11-3813</strain>
    </source>
</reference>
<dbReference type="SUPFAM" id="SSF53167">
    <property type="entry name" value="Purine and uridine phosphorylases"/>
    <property type="match status" value="1"/>
</dbReference>
<dbReference type="Gene3D" id="3.40.50.1580">
    <property type="entry name" value="Nucleoside phosphorylase domain"/>
    <property type="match status" value="1"/>
</dbReference>
<dbReference type="EMBL" id="MVBM01000008">
    <property type="protein sequence ID" value="OOK67660.1"/>
    <property type="molecule type" value="Genomic_DNA"/>
</dbReference>
<comment type="caution">
    <text evidence="1">The sequence shown here is derived from an EMBL/GenBank/DDBJ whole genome shotgun (WGS) entry which is preliminary data.</text>
</comment>